<gene>
    <name evidence="1" type="ORF">CIB43_00781</name>
</gene>
<dbReference type="EMBL" id="CP022714">
    <property type="protein sequence ID" value="ASU14667.1"/>
    <property type="molecule type" value="Genomic_DNA"/>
</dbReference>
<dbReference type="Proteomes" id="UP000215452">
    <property type="component" value="Chromosome"/>
</dbReference>
<evidence type="ECO:0000313" key="2">
    <source>
        <dbReference type="Proteomes" id="UP000215452"/>
    </source>
</evidence>
<organism evidence="1 2">
    <name type="scientific">Mesomycoplasma hyopneumoniae</name>
    <name type="common">Mycoplasma hyopneumoniae</name>
    <dbReference type="NCBI Taxonomy" id="2099"/>
    <lineage>
        <taxon>Bacteria</taxon>
        <taxon>Bacillati</taxon>
        <taxon>Mycoplasmatota</taxon>
        <taxon>Mycoplasmoidales</taxon>
        <taxon>Metamycoplasmataceae</taxon>
        <taxon>Mesomycoplasma</taxon>
    </lineage>
</organism>
<dbReference type="AlphaFoldDB" id="A0A223MB72"/>
<reference evidence="1 2" key="1">
    <citation type="submission" date="2017-08" db="EMBL/GenBank/DDBJ databases">
        <title>The complete genome sequence of a Mycoplasma hyopneumoniae isolate in Korea.</title>
        <authorList>
            <person name="Han J."/>
            <person name="Lee N."/>
        </authorList>
    </citation>
    <scope>NUCLEOTIDE SEQUENCE [LARGE SCALE GENOMIC DNA]</scope>
    <source>
        <strain evidence="1 2">KM014</strain>
    </source>
</reference>
<evidence type="ECO:0000313" key="1">
    <source>
        <dbReference type="EMBL" id="ASU14667.1"/>
    </source>
</evidence>
<accession>A0A223MB72</accession>
<name>A0A223MB72_MESHO</name>
<protein>
    <submittedName>
        <fullName evidence="1">Uncharacterized protein</fullName>
    </submittedName>
</protein>
<sequence>MPMHNDPSMTVDAETPYVITWVRREDIWKVITV</sequence>
<proteinExistence type="predicted"/>